<dbReference type="PANTHER" id="PTHR43305">
    <property type="entry name" value="FAMILY N-ACETYLTRANSFERASE, PUTATIVE (AFU_ORTHOLOGUE AFUA_2G01380)-RELATED"/>
    <property type="match status" value="1"/>
</dbReference>
<reference evidence="2 3" key="1">
    <citation type="submission" date="2020-09" db="EMBL/GenBank/DDBJ databases">
        <title>Sphingomonas sp., a new species isolated from pork steak.</title>
        <authorList>
            <person name="Heidler von Heilborn D."/>
        </authorList>
    </citation>
    <scope>NUCLEOTIDE SEQUENCE [LARGE SCALE GENOMIC DNA]</scope>
    <source>
        <strain evidence="3">S8-3T</strain>
    </source>
</reference>
<dbReference type="Gene3D" id="3.40.630.30">
    <property type="match status" value="1"/>
</dbReference>
<evidence type="ECO:0000313" key="2">
    <source>
        <dbReference type="EMBL" id="QNQ08335.1"/>
    </source>
</evidence>
<protein>
    <submittedName>
        <fullName evidence="2">GNAT family N-acetyltransferase</fullName>
    </submittedName>
</protein>
<dbReference type="InterPro" id="IPR052777">
    <property type="entry name" value="Acetyltransferase_Enz"/>
</dbReference>
<dbReference type="RefSeq" id="WP_187760663.1">
    <property type="nucleotide sequence ID" value="NZ_CP061038.1"/>
</dbReference>
<dbReference type="CDD" id="cd04301">
    <property type="entry name" value="NAT_SF"/>
    <property type="match status" value="1"/>
</dbReference>
<name>A0A7H0LF82_9SPHN</name>
<dbReference type="InterPro" id="IPR016181">
    <property type="entry name" value="Acyl_CoA_acyltransferase"/>
</dbReference>
<dbReference type="Proteomes" id="UP000516148">
    <property type="component" value="Chromosome"/>
</dbReference>
<dbReference type="Pfam" id="PF00583">
    <property type="entry name" value="Acetyltransf_1"/>
    <property type="match status" value="1"/>
</dbReference>
<dbReference type="PROSITE" id="PS51186">
    <property type="entry name" value="GNAT"/>
    <property type="match status" value="1"/>
</dbReference>
<feature type="domain" description="N-acetyltransferase" evidence="1">
    <location>
        <begin position="5"/>
        <end position="160"/>
    </location>
</feature>
<gene>
    <name evidence="2" type="ORF">H3Z74_16480</name>
</gene>
<dbReference type="EMBL" id="CP061038">
    <property type="protein sequence ID" value="QNQ08335.1"/>
    <property type="molecule type" value="Genomic_DNA"/>
</dbReference>
<sequence length="161" mass="16860">MASDISISPAIGAADLAAVAMLFGDYAASLEIDLAYQDFAAELAGLPGNYAPPHGALLLARSGEGEPIGCVALRPMAAAGRCEMKRLYVAPAGRGTGLGRALMQALIIEARRIGYAEMWLDTLPTMAAAQGLYRAAGFEMAEPYYDTPVAGTVFMRRMIGA</sequence>
<proteinExistence type="predicted"/>
<accession>A0A7H0LF82</accession>
<dbReference type="PANTHER" id="PTHR43305:SF1">
    <property type="entry name" value="FAMILY N-ACETYLTRANSFERASE, PUTATIVE (AFU_ORTHOLOGUE AFUA_2G01380)-RELATED"/>
    <property type="match status" value="1"/>
</dbReference>
<keyword evidence="3" id="KW-1185">Reference proteome</keyword>
<evidence type="ECO:0000313" key="3">
    <source>
        <dbReference type="Proteomes" id="UP000516148"/>
    </source>
</evidence>
<keyword evidence="2" id="KW-0808">Transferase</keyword>
<dbReference type="KEGG" id="spap:H3Z74_16480"/>
<organism evidence="2 3">
    <name type="scientific">Sphingomonas alpina</name>
    <dbReference type="NCBI Taxonomy" id="653931"/>
    <lineage>
        <taxon>Bacteria</taxon>
        <taxon>Pseudomonadati</taxon>
        <taxon>Pseudomonadota</taxon>
        <taxon>Alphaproteobacteria</taxon>
        <taxon>Sphingomonadales</taxon>
        <taxon>Sphingomonadaceae</taxon>
        <taxon>Sphingomonas</taxon>
    </lineage>
</organism>
<evidence type="ECO:0000259" key="1">
    <source>
        <dbReference type="PROSITE" id="PS51186"/>
    </source>
</evidence>
<dbReference type="SUPFAM" id="SSF55729">
    <property type="entry name" value="Acyl-CoA N-acyltransferases (Nat)"/>
    <property type="match status" value="1"/>
</dbReference>
<dbReference type="AlphaFoldDB" id="A0A7H0LF82"/>
<dbReference type="InterPro" id="IPR000182">
    <property type="entry name" value="GNAT_dom"/>
</dbReference>
<dbReference type="GO" id="GO:0016747">
    <property type="term" value="F:acyltransferase activity, transferring groups other than amino-acyl groups"/>
    <property type="evidence" value="ECO:0007669"/>
    <property type="project" value="InterPro"/>
</dbReference>